<feature type="coiled-coil region" evidence="4">
    <location>
        <begin position="322"/>
        <end position="349"/>
    </location>
</feature>
<accession>A0A1G8X127</accession>
<evidence type="ECO:0000259" key="7">
    <source>
        <dbReference type="PROSITE" id="PS51833"/>
    </source>
</evidence>
<organism evidence="8 9">
    <name type="scientific">Billgrantia gudaonensis</name>
    <dbReference type="NCBI Taxonomy" id="376427"/>
    <lineage>
        <taxon>Bacteria</taxon>
        <taxon>Pseudomonadati</taxon>
        <taxon>Pseudomonadota</taxon>
        <taxon>Gammaproteobacteria</taxon>
        <taxon>Oceanospirillales</taxon>
        <taxon>Halomonadaceae</taxon>
        <taxon>Billgrantia</taxon>
    </lineage>
</organism>
<dbReference type="InterPro" id="IPR050469">
    <property type="entry name" value="Diguanylate_Cyclase"/>
</dbReference>
<dbReference type="PROSITE" id="PS51833">
    <property type="entry name" value="HDOD"/>
    <property type="match status" value="1"/>
</dbReference>
<dbReference type="InterPro" id="IPR043128">
    <property type="entry name" value="Rev_trsase/Diguanyl_cyclase"/>
</dbReference>
<protein>
    <recommendedName>
        <fullName evidence="2">diguanylate cyclase</fullName>
        <ecNumber evidence="2">2.7.7.65</ecNumber>
    </recommendedName>
</protein>
<dbReference type="Gene3D" id="1.10.3210.10">
    <property type="entry name" value="Hypothetical protein af1432"/>
    <property type="match status" value="1"/>
</dbReference>
<comment type="cofactor">
    <cofactor evidence="1">
        <name>Mg(2+)</name>
        <dbReference type="ChEBI" id="CHEBI:18420"/>
    </cofactor>
</comment>
<dbReference type="GO" id="GO:0005886">
    <property type="term" value="C:plasma membrane"/>
    <property type="evidence" value="ECO:0007669"/>
    <property type="project" value="TreeGrafter"/>
</dbReference>
<feature type="compositionally biased region" description="Polar residues" evidence="5">
    <location>
        <begin position="1"/>
        <end position="13"/>
    </location>
</feature>
<evidence type="ECO:0000256" key="4">
    <source>
        <dbReference type="SAM" id="Coils"/>
    </source>
</evidence>
<dbReference type="RefSeq" id="WP_089686226.1">
    <property type="nucleotide sequence ID" value="NZ_FNES01000008.1"/>
</dbReference>
<evidence type="ECO:0000256" key="1">
    <source>
        <dbReference type="ARBA" id="ARBA00001946"/>
    </source>
</evidence>
<keyword evidence="9" id="KW-1185">Reference proteome</keyword>
<proteinExistence type="predicted"/>
<evidence type="ECO:0000259" key="6">
    <source>
        <dbReference type="PROSITE" id="PS50887"/>
    </source>
</evidence>
<dbReference type="PANTHER" id="PTHR45138:SF9">
    <property type="entry name" value="DIGUANYLATE CYCLASE DGCM-RELATED"/>
    <property type="match status" value="1"/>
</dbReference>
<keyword evidence="4" id="KW-0175">Coiled coil</keyword>
<comment type="catalytic activity">
    <reaction evidence="3">
        <text>2 GTP = 3',3'-c-di-GMP + 2 diphosphate</text>
        <dbReference type="Rhea" id="RHEA:24898"/>
        <dbReference type="ChEBI" id="CHEBI:33019"/>
        <dbReference type="ChEBI" id="CHEBI:37565"/>
        <dbReference type="ChEBI" id="CHEBI:58805"/>
        <dbReference type="EC" id="2.7.7.65"/>
    </reaction>
</comment>
<dbReference type="PANTHER" id="PTHR45138">
    <property type="entry name" value="REGULATORY COMPONENTS OF SENSORY TRANSDUCTION SYSTEM"/>
    <property type="match status" value="1"/>
</dbReference>
<dbReference type="AlphaFoldDB" id="A0A1G8X127"/>
<dbReference type="Pfam" id="PF08668">
    <property type="entry name" value="HDOD"/>
    <property type="match status" value="1"/>
</dbReference>
<dbReference type="InterPro" id="IPR029787">
    <property type="entry name" value="Nucleotide_cyclase"/>
</dbReference>
<evidence type="ECO:0000313" key="8">
    <source>
        <dbReference type="EMBL" id="SDJ84233.1"/>
    </source>
</evidence>
<dbReference type="Proteomes" id="UP000198525">
    <property type="component" value="Unassembled WGS sequence"/>
</dbReference>
<dbReference type="EMBL" id="FNES01000008">
    <property type="protein sequence ID" value="SDJ84233.1"/>
    <property type="molecule type" value="Genomic_DNA"/>
</dbReference>
<dbReference type="InterPro" id="IPR013976">
    <property type="entry name" value="HDOD"/>
</dbReference>
<evidence type="ECO:0000256" key="2">
    <source>
        <dbReference type="ARBA" id="ARBA00012528"/>
    </source>
</evidence>
<feature type="domain" description="HDOD" evidence="7">
    <location>
        <begin position="39"/>
        <end position="231"/>
    </location>
</feature>
<dbReference type="OrthoDB" id="9803824at2"/>
<dbReference type="GO" id="GO:1902201">
    <property type="term" value="P:negative regulation of bacterial-type flagellum-dependent cell motility"/>
    <property type="evidence" value="ECO:0007669"/>
    <property type="project" value="TreeGrafter"/>
</dbReference>
<evidence type="ECO:0000313" key="9">
    <source>
        <dbReference type="Proteomes" id="UP000198525"/>
    </source>
</evidence>
<dbReference type="CDD" id="cd01949">
    <property type="entry name" value="GGDEF"/>
    <property type="match status" value="1"/>
</dbReference>
<dbReference type="Gene3D" id="3.30.70.270">
    <property type="match status" value="1"/>
</dbReference>
<dbReference type="Pfam" id="PF00990">
    <property type="entry name" value="GGDEF"/>
    <property type="match status" value="1"/>
</dbReference>
<feature type="domain" description="GGDEF" evidence="6">
    <location>
        <begin position="380"/>
        <end position="515"/>
    </location>
</feature>
<dbReference type="SUPFAM" id="SSF109604">
    <property type="entry name" value="HD-domain/PDEase-like"/>
    <property type="match status" value="1"/>
</dbReference>
<name>A0A1G8X127_9GAMM</name>
<dbReference type="GO" id="GO:0052621">
    <property type="term" value="F:diguanylate cyclase activity"/>
    <property type="evidence" value="ECO:0007669"/>
    <property type="project" value="UniProtKB-EC"/>
</dbReference>
<feature type="region of interest" description="Disordered" evidence="5">
    <location>
        <begin position="1"/>
        <end position="20"/>
    </location>
</feature>
<dbReference type="InterPro" id="IPR000160">
    <property type="entry name" value="GGDEF_dom"/>
</dbReference>
<dbReference type="STRING" id="376427.SAMN04487954_108162"/>
<dbReference type="NCBIfam" id="TIGR00254">
    <property type="entry name" value="GGDEF"/>
    <property type="match status" value="1"/>
</dbReference>
<dbReference type="FunFam" id="3.30.70.270:FF:000001">
    <property type="entry name" value="Diguanylate cyclase domain protein"/>
    <property type="match status" value="1"/>
</dbReference>
<dbReference type="EC" id="2.7.7.65" evidence="2"/>
<gene>
    <name evidence="8" type="ORF">SAMN04487954_108162</name>
</gene>
<dbReference type="SMART" id="SM00267">
    <property type="entry name" value="GGDEF"/>
    <property type="match status" value="1"/>
</dbReference>
<dbReference type="GO" id="GO:0043709">
    <property type="term" value="P:cell adhesion involved in single-species biofilm formation"/>
    <property type="evidence" value="ECO:0007669"/>
    <property type="project" value="TreeGrafter"/>
</dbReference>
<dbReference type="SUPFAM" id="SSF55073">
    <property type="entry name" value="Nucleotide cyclase"/>
    <property type="match status" value="1"/>
</dbReference>
<evidence type="ECO:0000256" key="3">
    <source>
        <dbReference type="ARBA" id="ARBA00034247"/>
    </source>
</evidence>
<evidence type="ECO:0000256" key="5">
    <source>
        <dbReference type="SAM" id="MobiDB-lite"/>
    </source>
</evidence>
<sequence length="518" mass="56255">MTLDRTSTPSSDAVSAPTTPALAPLPSALADRLAECPGLPSLPAAAAEVIRLAQGDEPRLADFAHAIERDPALTLRLLSLANSALYARGDARVATCSEAVSRLGLDATLAAAMSFGLPRPGPRENLDLERLWQRAIIAALSAQHLARRLCPQAAGTLFTAALIQDIGILALDALDGDSYRSLAHDLGDHDGLCMAEQRYYGCDHALVGAWLAASWQLPDHLAAAIAESHGPLTDDAPQALCLRLSCRIADCWLAEDPAAAFSSLLRQLLELDSVDANRLEALLQELHGLLPPVARLFEITCPPDIDHHALVQEAKQLLFAQNLRLSQRLASQQRELEILQASHSDLDEQRRTDHLTGLANRPWLEALLELHFDKARTARQPLSVMFIDLDRFKRLNDRHGHRFGDRVLIHFASALKAMVRESDVAGRYGGEEFLVLMPQTRRCQAGALAGRIREALLAAPLAHAEGEPVHVTASIGIASLEDAAFTCHSELIDAADQAMYGVKHGGRDGVRHFVEPEY</sequence>
<reference evidence="8 9" key="1">
    <citation type="submission" date="2016-10" db="EMBL/GenBank/DDBJ databases">
        <authorList>
            <person name="de Groot N.N."/>
        </authorList>
    </citation>
    <scope>NUCLEOTIDE SEQUENCE [LARGE SCALE GENOMIC DNA]</scope>
    <source>
        <strain evidence="8 9">CGMCC 1.6133</strain>
    </source>
</reference>
<dbReference type="PROSITE" id="PS50887">
    <property type="entry name" value="GGDEF"/>
    <property type="match status" value="1"/>
</dbReference>